<comment type="catalytic activity">
    <reaction evidence="2">
        <text>thiamine phosphate + ATP = thiamine diphosphate + ADP</text>
        <dbReference type="Rhea" id="RHEA:15913"/>
        <dbReference type="ChEBI" id="CHEBI:30616"/>
        <dbReference type="ChEBI" id="CHEBI:37575"/>
        <dbReference type="ChEBI" id="CHEBI:58937"/>
        <dbReference type="ChEBI" id="CHEBI:456216"/>
        <dbReference type="EC" id="2.7.4.16"/>
    </reaction>
</comment>
<dbReference type="PANTHER" id="PTHR30270:SF0">
    <property type="entry name" value="THIAMINE-MONOPHOSPHATE KINASE"/>
    <property type="match status" value="1"/>
</dbReference>
<dbReference type="Pfam" id="PF00586">
    <property type="entry name" value="AIRS"/>
    <property type="match status" value="1"/>
</dbReference>
<evidence type="ECO:0000256" key="2">
    <source>
        <dbReference type="HAMAP-Rule" id="MF_02128"/>
    </source>
</evidence>
<sequence length="338" mass="35314">MAMGREERPDNGLPAEFGFIARVFRPLAGEGALDLRDDAAVFTPPAGRQLVVAADAMVEGVHFLPDDPADTVGRKLLRCNLSDLAAMDATPLGYLLTVSMPPARDEAWFAGFAAGLAHDQRQFGITLLGGDTTSTSGPLVLSLTVLGHVAPGMALRRCGARVGDGLWVTGTIGDGAMGLLARQGKVADPDGFLAGRYQLPRPRLGLALGGIASAGMDVSDGLVQDLGHMARESGVGAVLHAGQVPLSPAVRALGPQWLARCLSGGDDYELLLAVPPEQEAALQRHAARRDVSVTRIGQVVAGCGVRVLDENGQDMPLARRGWSHLPEGARDQDSSDLS</sequence>
<dbReference type="CDD" id="cd02194">
    <property type="entry name" value="ThiL"/>
    <property type="match status" value="1"/>
</dbReference>
<feature type="binding site" evidence="2">
    <location>
        <position position="322"/>
    </location>
    <ligand>
        <name>substrate</name>
    </ligand>
</feature>
<keyword evidence="2" id="KW-0479">Metal-binding</keyword>
<feature type="binding site" evidence="2">
    <location>
        <position position="131"/>
    </location>
    <ligand>
        <name>Mg(2+)</name>
        <dbReference type="ChEBI" id="CHEBI:18420"/>
        <label>1</label>
    </ligand>
</feature>
<dbReference type="SUPFAM" id="SSF56042">
    <property type="entry name" value="PurM C-terminal domain-like"/>
    <property type="match status" value="1"/>
</dbReference>
<dbReference type="InterPro" id="IPR010918">
    <property type="entry name" value="PurM-like_C_dom"/>
</dbReference>
<gene>
    <name evidence="2 6" type="primary">thiL</name>
    <name evidence="6" type="ORF">DY926_11745</name>
</gene>
<dbReference type="OrthoDB" id="9802811at2"/>
<feature type="compositionally biased region" description="Basic and acidic residues" evidence="3">
    <location>
        <begin position="327"/>
        <end position="338"/>
    </location>
</feature>
<feature type="binding site" evidence="2">
    <location>
        <position position="83"/>
    </location>
    <ligand>
        <name>Mg(2+)</name>
        <dbReference type="ChEBI" id="CHEBI:18420"/>
        <label>2</label>
    </ligand>
</feature>
<accession>A0A371YYN9</accession>
<feature type="binding site" evidence="2">
    <location>
        <position position="55"/>
    </location>
    <ligand>
        <name>Mg(2+)</name>
        <dbReference type="ChEBI" id="CHEBI:18420"/>
        <label>2</label>
    </ligand>
</feature>
<feature type="binding site" evidence="2">
    <location>
        <position position="219"/>
    </location>
    <ligand>
        <name>ATP</name>
        <dbReference type="ChEBI" id="CHEBI:30616"/>
    </ligand>
</feature>
<organism evidence="6 7">
    <name type="scientific">Komagataeibacter melaceti</name>
    <dbReference type="NCBI Taxonomy" id="2766577"/>
    <lineage>
        <taxon>Bacteria</taxon>
        <taxon>Pseudomonadati</taxon>
        <taxon>Pseudomonadota</taxon>
        <taxon>Alphaproteobacteria</taxon>
        <taxon>Acetobacterales</taxon>
        <taxon>Acetobacteraceae</taxon>
        <taxon>Komagataeibacter</taxon>
    </lineage>
</organism>
<evidence type="ECO:0000313" key="7">
    <source>
        <dbReference type="Proteomes" id="UP000262371"/>
    </source>
</evidence>
<dbReference type="GO" id="GO:0005524">
    <property type="term" value="F:ATP binding"/>
    <property type="evidence" value="ECO:0007669"/>
    <property type="project" value="UniProtKB-UniRule"/>
</dbReference>
<dbReference type="UniPathway" id="UPA00060">
    <property type="reaction ID" value="UER00142"/>
</dbReference>
<evidence type="ECO:0000259" key="5">
    <source>
        <dbReference type="Pfam" id="PF02769"/>
    </source>
</evidence>
<feature type="binding site" evidence="2">
    <location>
        <position position="157"/>
    </location>
    <ligand>
        <name>ATP</name>
        <dbReference type="ChEBI" id="CHEBI:30616"/>
    </ligand>
</feature>
<feature type="binding site" evidence="2">
    <location>
        <position position="62"/>
    </location>
    <ligand>
        <name>substrate</name>
    </ligand>
</feature>
<keyword evidence="2 6" id="KW-0418">Kinase</keyword>
<proteinExistence type="inferred from homology"/>
<dbReference type="Proteomes" id="UP000262371">
    <property type="component" value="Unassembled WGS sequence"/>
</dbReference>
<dbReference type="InterPro" id="IPR036676">
    <property type="entry name" value="PurM-like_C_sf"/>
</dbReference>
<comment type="similarity">
    <text evidence="2">Belongs to the thiamine-monophosphate kinase family.</text>
</comment>
<feature type="binding site" evidence="2">
    <location>
        <position position="220"/>
    </location>
    <ligand>
        <name>Mg(2+)</name>
        <dbReference type="ChEBI" id="CHEBI:18420"/>
        <label>5</label>
    </ligand>
</feature>
<feature type="binding site" evidence="2">
    <location>
        <position position="83"/>
    </location>
    <ligand>
        <name>Mg(2+)</name>
        <dbReference type="ChEBI" id="CHEBI:18420"/>
        <label>3</label>
    </ligand>
</feature>
<dbReference type="InterPro" id="IPR006283">
    <property type="entry name" value="ThiL-like"/>
</dbReference>
<feature type="binding site" evidence="2">
    <location>
        <position position="38"/>
    </location>
    <ligand>
        <name>Mg(2+)</name>
        <dbReference type="ChEBI" id="CHEBI:18420"/>
        <label>3</label>
    </ligand>
</feature>
<protein>
    <recommendedName>
        <fullName evidence="2">Thiamine-monophosphate kinase</fullName>
        <shortName evidence="2">TMP kinase</shortName>
        <shortName evidence="2">Thiamine-phosphate kinase</shortName>
        <ecNumber evidence="2">2.7.4.16</ecNumber>
    </recommendedName>
</protein>
<dbReference type="AlphaFoldDB" id="A0A371YYN9"/>
<name>A0A371YYN9_9PROT</name>
<feature type="domain" description="PurM-like N-terminal" evidence="4">
    <location>
        <begin position="37"/>
        <end position="149"/>
    </location>
</feature>
<feature type="binding site" evidence="2">
    <location>
        <position position="217"/>
    </location>
    <ligand>
        <name>Mg(2+)</name>
        <dbReference type="ChEBI" id="CHEBI:18420"/>
        <label>3</label>
    </ligand>
</feature>
<dbReference type="Gene3D" id="3.30.1330.10">
    <property type="entry name" value="PurM-like, N-terminal domain"/>
    <property type="match status" value="1"/>
</dbReference>
<evidence type="ECO:0000313" key="6">
    <source>
        <dbReference type="EMBL" id="RFD19348.1"/>
    </source>
</evidence>
<comment type="pathway">
    <text evidence="2">Cofactor biosynthesis; thiamine diphosphate biosynthesis; thiamine diphosphate from thiamine phosphate: step 1/1.</text>
</comment>
<evidence type="ECO:0000256" key="3">
    <source>
        <dbReference type="SAM" id="MobiDB-lite"/>
    </source>
</evidence>
<dbReference type="PIRSF" id="PIRSF005303">
    <property type="entry name" value="Thiam_monoph_kin"/>
    <property type="match status" value="1"/>
</dbReference>
<dbReference type="PANTHER" id="PTHR30270">
    <property type="entry name" value="THIAMINE-MONOPHOSPHATE KINASE"/>
    <property type="match status" value="1"/>
</dbReference>
<keyword evidence="2" id="KW-0460">Magnesium</keyword>
<keyword evidence="7" id="KW-1185">Reference proteome</keyword>
<feature type="domain" description="PurM-like C-terminal" evidence="5">
    <location>
        <begin position="161"/>
        <end position="307"/>
    </location>
</feature>
<dbReference type="NCBIfam" id="TIGR01379">
    <property type="entry name" value="thiL"/>
    <property type="match status" value="1"/>
</dbReference>
<keyword evidence="2" id="KW-0067">ATP-binding</keyword>
<keyword evidence="2" id="KW-0547">Nucleotide-binding</keyword>
<dbReference type="EMBL" id="QUWV01000101">
    <property type="protein sequence ID" value="RFD19348.1"/>
    <property type="molecule type" value="Genomic_DNA"/>
</dbReference>
<dbReference type="GO" id="GO:0009229">
    <property type="term" value="P:thiamine diphosphate biosynthetic process"/>
    <property type="evidence" value="ECO:0007669"/>
    <property type="project" value="UniProtKB-UniRule"/>
</dbReference>
<comment type="function">
    <text evidence="2">Catalyzes the ATP-dependent phosphorylation of thiamine-monophosphate (TMP) to form thiamine-pyrophosphate (TPP), the active form of vitamin B1.</text>
</comment>
<dbReference type="Pfam" id="PF02769">
    <property type="entry name" value="AIRS_C"/>
    <property type="match status" value="1"/>
</dbReference>
<dbReference type="InterPro" id="IPR016188">
    <property type="entry name" value="PurM-like_N"/>
</dbReference>
<dbReference type="SUPFAM" id="SSF55326">
    <property type="entry name" value="PurM N-terminal domain-like"/>
    <property type="match status" value="1"/>
</dbReference>
<dbReference type="GO" id="GO:0000287">
    <property type="term" value="F:magnesium ion binding"/>
    <property type="evidence" value="ECO:0007669"/>
    <property type="project" value="UniProtKB-UniRule"/>
</dbReference>
<feature type="binding site" evidence="2">
    <location>
        <begin position="130"/>
        <end position="131"/>
    </location>
    <ligand>
        <name>ATP</name>
        <dbReference type="ChEBI" id="CHEBI:30616"/>
    </ligand>
</feature>
<feature type="binding site" evidence="2">
    <location>
        <position position="83"/>
    </location>
    <ligand>
        <name>Mg(2+)</name>
        <dbReference type="ChEBI" id="CHEBI:18420"/>
        <label>4</label>
    </ligand>
</feature>
<comment type="caution">
    <text evidence="2">Lacks conserved residue(s) required for the propagation of feature annotation.</text>
</comment>
<keyword evidence="1 2" id="KW-0784">Thiamine biosynthesis</keyword>
<dbReference type="GO" id="GO:0009030">
    <property type="term" value="F:thiamine-phosphate kinase activity"/>
    <property type="evidence" value="ECO:0007669"/>
    <property type="project" value="UniProtKB-UniRule"/>
</dbReference>
<reference evidence="6 7" key="1">
    <citation type="submission" date="2018-08" db="EMBL/GenBank/DDBJ databases">
        <title>Komagataeibacter sp. AV 382.</title>
        <authorList>
            <person name="Skraban J."/>
            <person name="Trcek J."/>
        </authorList>
    </citation>
    <scope>NUCLEOTIDE SEQUENCE [LARGE SCALE GENOMIC DNA]</scope>
    <source>
        <strain evidence="6 7">AV 382</strain>
    </source>
</reference>
<dbReference type="Gene3D" id="3.90.650.10">
    <property type="entry name" value="PurM-like C-terminal domain"/>
    <property type="match status" value="1"/>
</dbReference>
<comment type="caution">
    <text evidence="6">The sequence shown here is derived from an EMBL/GenBank/DDBJ whole genome shotgun (WGS) entry which is preliminary data.</text>
</comment>
<dbReference type="InterPro" id="IPR036921">
    <property type="entry name" value="PurM-like_N_sf"/>
</dbReference>
<evidence type="ECO:0000256" key="1">
    <source>
        <dbReference type="ARBA" id="ARBA00022977"/>
    </source>
</evidence>
<evidence type="ECO:0000259" key="4">
    <source>
        <dbReference type="Pfam" id="PF00586"/>
    </source>
</evidence>
<feature type="binding site" evidence="2">
    <location>
        <position position="266"/>
    </location>
    <ligand>
        <name>substrate</name>
    </ligand>
</feature>
<dbReference type="GO" id="GO:0009228">
    <property type="term" value="P:thiamine biosynthetic process"/>
    <property type="evidence" value="ECO:0007669"/>
    <property type="project" value="UniProtKB-KW"/>
</dbReference>
<feature type="binding site" evidence="2">
    <location>
        <position position="55"/>
    </location>
    <ligand>
        <name>Mg(2+)</name>
        <dbReference type="ChEBI" id="CHEBI:18420"/>
        <label>1</label>
    </ligand>
</feature>
<comment type="miscellaneous">
    <text evidence="2">Reaction mechanism of ThiL seems to utilize a direct, inline transfer of the gamma-phosphate of ATP to TMP rather than a phosphorylated enzyme intermediate.</text>
</comment>
<dbReference type="HAMAP" id="MF_02128">
    <property type="entry name" value="TMP_kinase"/>
    <property type="match status" value="1"/>
</dbReference>
<dbReference type="EC" id="2.7.4.16" evidence="2"/>
<feature type="binding site" evidence="2">
    <location>
        <position position="38"/>
    </location>
    <ligand>
        <name>Mg(2+)</name>
        <dbReference type="ChEBI" id="CHEBI:18420"/>
        <label>4</label>
    </ligand>
</feature>
<keyword evidence="2 6" id="KW-0808">Transferase</keyword>
<feature type="region of interest" description="Disordered" evidence="3">
    <location>
        <begin position="316"/>
        <end position="338"/>
    </location>
</feature>